<evidence type="ECO:0000256" key="4">
    <source>
        <dbReference type="ARBA" id="ARBA00022679"/>
    </source>
</evidence>
<dbReference type="PANTHER" id="PTHR30606">
    <property type="entry name" value="LIPID A BIOSYNTHESIS LAUROYL ACYLTRANSFERASE"/>
    <property type="match status" value="1"/>
</dbReference>
<dbReference type="GO" id="GO:0009247">
    <property type="term" value="P:glycolipid biosynthetic process"/>
    <property type="evidence" value="ECO:0007669"/>
    <property type="project" value="UniProtKB-ARBA"/>
</dbReference>
<sequence>MKSSTKSHLAVAMLHLVAVLPRWLIEGPLSRLAASLIWLTKGDMRRATEINLALCFPEMPEAERAQLARRSLRETVRTALELPGTWLQPIDKTLSTVVSVSGEALLTDAIASGRGVIVLSPHVGNWEILGIYLSEHYPLTCMYRPGRIEGVDAIVKQSRAKGGAGLVPTNRSGVAKLLKVLKNQEVIGVLPDQNPDDARGGMYAPFYAEMANTMTLVPNLLQKTNAVAVGCIAKRVAGGRYEIVFLAADEAIYDKDLQTAVNGLNKTVENVVNVAPEQYQWEYKRFRRDGEGKKRRLYSK</sequence>
<protein>
    <submittedName>
        <fullName evidence="7">Lipid A biosynthesis lauroyltransferase</fullName>
        <ecNumber evidence="7">2.3.1.241</ecNumber>
    </submittedName>
</protein>
<evidence type="ECO:0000256" key="2">
    <source>
        <dbReference type="ARBA" id="ARBA00022475"/>
    </source>
</evidence>
<keyword evidence="8" id="KW-1185">Reference proteome</keyword>
<evidence type="ECO:0000313" key="8">
    <source>
        <dbReference type="Proteomes" id="UP000441399"/>
    </source>
</evidence>
<dbReference type="EC" id="2.3.1.241" evidence="7"/>
<accession>A0A5S9QFC8</accession>
<keyword evidence="4 7" id="KW-0808">Transferase</keyword>
<comment type="subcellular location">
    <subcellularLocation>
        <location evidence="1">Cell inner membrane</location>
    </subcellularLocation>
</comment>
<keyword evidence="2" id="KW-1003">Cell membrane</keyword>
<organism evidence="7 8">
    <name type="scientific">BD1-7 clade bacterium</name>
    <dbReference type="NCBI Taxonomy" id="2029982"/>
    <lineage>
        <taxon>Bacteria</taxon>
        <taxon>Pseudomonadati</taxon>
        <taxon>Pseudomonadota</taxon>
        <taxon>Gammaproteobacteria</taxon>
        <taxon>Cellvibrionales</taxon>
        <taxon>Spongiibacteraceae</taxon>
        <taxon>BD1-7 clade</taxon>
    </lineage>
</organism>
<proteinExistence type="predicted"/>
<keyword evidence="3" id="KW-0997">Cell inner membrane</keyword>
<dbReference type="GO" id="GO:0008913">
    <property type="term" value="F:Kdo2-lipid IVA acyltransferase activity"/>
    <property type="evidence" value="ECO:0007669"/>
    <property type="project" value="UniProtKB-EC"/>
</dbReference>
<dbReference type="PIRSF" id="PIRSF026649">
    <property type="entry name" value="MsbB"/>
    <property type="match status" value="1"/>
</dbReference>
<dbReference type="CDD" id="cd07984">
    <property type="entry name" value="LPLAT_LABLAT-like"/>
    <property type="match status" value="1"/>
</dbReference>
<dbReference type="Proteomes" id="UP000441399">
    <property type="component" value="Unassembled WGS sequence"/>
</dbReference>
<evidence type="ECO:0000256" key="3">
    <source>
        <dbReference type="ARBA" id="ARBA00022519"/>
    </source>
</evidence>
<dbReference type="Pfam" id="PF03279">
    <property type="entry name" value="Lip_A_acyltrans"/>
    <property type="match status" value="1"/>
</dbReference>
<evidence type="ECO:0000256" key="6">
    <source>
        <dbReference type="ARBA" id="ARBA00023315"/>
    </source>
</evidence>
<keyword evidence="6 7" id="KW-0012">Acyltransferase</keyword>
<dbReference type="InterPro" id="IPR004960">
    <property type="entry name" value="LipA_acyltrans"/>
</dbReference>
<evidence type="ECO:0000256" key="1">
    <source>
        <dbReference type="ARBA" id="ARBA00004533"/>
    </source>
</evidence>
<reference evidence="7 8" key="1">
    <citation type="submission" date="2019-11" db="EMBL/GenBank/DDBJ databases">
        <authorList>
            <person name="Holert J."/>
        </authorList>
    </citation>
    <scope>NUCLEOTIDE SEQUENCE [LARGE SCALE GENOMIC DNA]</scope>
    <source>
        <strain evidence="7">SB11_3</strain>
    </source>
</reference>
<dbReference type="PANTHER" id="PTHR30606:SF10">
    <property type="entry name" value="PHOSPHATIDYLINOSITOL MANNOSIDE ACYLTRANSFERASE"/>
    <property type="match status" value="1"/>
</dbReference>
<dbReference type="EMBL" id="CACSIO010000023">
    <property type="protein sequence ID" value="CAA0116642.1"/>
    <property type="molecule type" value="Genomic_DNA"/>
</dbReference>
<name>A0A5S9QFC8_9GAMM</name>
<dbReference type="GO" id="GO:0005886">
    <property type="term" value="C:plasma membrane"/>
    <property type="evidence" value="ECO:0007669"/>
    <property type="project" value="UniProtKB-SubCell"/>
</dbReference>
<evidence type="ECO:0000313" key="7">
    <source>
        <dbReference type="EMBL" id="CAA0116642.1"/>
    </source>
</evidence>
<keyword evidence="5" id="KW-0472">Membrane</keyword>
<gene>
    <name evidence="7" type="primary">lpxL_3</name>
    <name evidence="7" type="ORF">OPDIPICF_01891</name>
</gene>
<dbReference type="OrthoDB" id="9803456at2"/>
<dbReference type="AlphaFoldDB" id="A0A5S9QFC8"/>
<evidence type="ECO:0000256" key="5">
    <source>
        <dbReference type="ARBA" id="ARBA00023136"/>
    </source>
</evidence>